<evidence type="ECO:0000256" key="4">
    <source>
        <dbReference type="ARBA" id="ARBA00022679"/>
    </source>
</evidence>
<feature type="region of interest" description="Disordered" evidence="14">
    <location>
        <begin position="778"/>
        <end position="799"/>
    </location>
</feature>
<organism evidence="15 16">
    <name type="scientific">Trametes pubescens</name>
    <name type="common">White-rot fungus</name>
    <dbReference type="NCBI Taxonomy" id="154538"/>
    <lineage>
        <taxon>Eukaryota</taxon>
        <taxon>Fungi</taxon>
        <taxon>Dikarya</taxon>
        <taxon>Basidiomycota</taxon>
        <taxon>Agaricomycotina</taxon>
        <taxon>Agaricomycetes</taxon>
        <taxon>Polyporales</taxon>
        <taxon>Polyporaceae</taxon>
        <taxon>Trametes</taxon>
    </lineage>
</organism>
<dbReference type="Gene3D" id="3.90.550.10">
    <property type="entry name" value="Spore Coat Polysaccharide Biosynthesis Protein SpsA, Chain A"/>
    <property type="match status" value="1"/>
</dbReference>
<keyword evidence="8" id="KW-0464">Manganese</keyword>
<dbReference type="OMA" id="HAVFPWE"/>
<dbReference type="EC" id="2.4.1.186" evidence="10"/>
<reference evidence="15 16" key="1">
    <citation type="submission" date="2016-10" db="EMBL/GenBank/DDBJ databases">
        <title>Genome sequence of the basidiomycete white-rot fungus Trametes pubescens.</title>
        <authorList>
            <person name="Makela M.R."/>
            <person name="Granchi Z."/>
            <person name="Peng M."/>
            <person name="De Vries R.P."/>
            <person name="Grigoriev I."/>
            <person name="Riley R."/>
            <person name="Hilden K."/>
        </authorList>
    </citation>
    <scope>NUCLEOTIDE SEQUENCE [LARGE SCALE GENOMIC DNA]</scope>
    <source>
        <strain evidence="15 16">FBCC735</strain>
    </source>
</reference>
<dbReference type="Proteomes" id="UP000184267">
    <property type="component" value="Unassembled WGS sequence"/>
</dbReference>
<evidence type="ECO:0000256" key="12">
    <source>
        <dbReference type="ARBA" id="ARBA00052293"/>
    </source>
</evidence>
<feature type="compositionally biased region" description="Polar residues" evidence="14">
    <location>
        <begin position="1191"/>
        <end position="1208"/>
    </location>
</feature>
<dbReference type="InterPro" id="IPR050587">
    <property type="entry name" value="GNT1/Glycosyltrans_8"/>
</dbReference>
<feature type="compositionally biased region" description="Acidic residues" evidence="14">
    <location>
        <begin position="521"/>
        <end position="530"/>
    </location>
</feature>
<dbReference type="FunFam" id="3.90.550.10:FF:000092">
    <property type="entry name" value="Glycogenin 2"/>
    <property type="match status" value="1"/>
</dbReference>
<comment type="catalytic activity">
    <reaction evidence="11">
        <text>[1,4-alpha-D-glucosyl](n)-L-tyrosyl-[glycogenin] + UDP-alpha-D-glucose = [1,4-alpha-D-glucosyl](n+1)-L-tyrosyl-[glycogenin] + UDP + H(+)</text>
        <dbReference type="Rhea" id="RHEA:56560"/>
        <dbReference type="Rhea" id="RHEA-COMP:14606"/>
        <dbReference type="Rhea" id="RHEA-COMP:14607"/>
        <dbReference type="ChEBI" id="CHEBI:15378"/>
        <dbReference type="ChEBI" id="CHEBI:58223"/>
        <dbReference type="ChEBI" id="CHEBI:58885"/>
        <dbReference type="ChEBI" id="CHEBI:140574"/>
        <dbReference type="EC" id="2.4.1.186"/>
    </reaction>
</comment>
<feature type="region of interest" description="Disordered" evidence="14">
    <location>
        <begin position="399"/>
        <end position="740"/>
    </location>
</feature>
<dbReference type="GO" id="GO:0046872">
    <property type="term" value="F:metal ion binding"/>
    <property type="evidence" value="ECO:0007669"/>
    <property type="project" value="UniProtKB-KW"/>
</dbReference>
<keyword evidence="16" id="KW-1185">Reference proteome</keyword>
<evidence type="ECO:0000256" key="13">
    <source>
        <dbReference type="ARBA" id="ARBA00057883"/>
    </source>
</evidence>
<dbReference type="EMBL" id="MNAD01000820">
    <property type="protein sequence ID" value="OJT10065.1"/>
    <property type="molecule type" value="Genomic_DNA"/>
</dbReference>
<feature type="compositionally biased region" description="Low complexity" evidence="14">
    <location>
        <begin position="781"/>
        <end position="793"/>
    </location>
</feature>
<feature type="region of interest" description="Disordered" evidence="14">
    <location>
        <begin position="887"/>
        <end position="985"/>
    </location>
</feature>
<dbReference type="OrthoDB" id="2014201at2759"/>
<evidence type="ECO:0000256" key="11">
    <source>
        <dbReference type="ARBA" id="ARBA00050886"/>
    </source>
</evidence>
<dbReference type="GO" id="GO:0005737">
    <property type="term" value="C:cytoplasm"/>
    <property type="evidence" value="ECO:0007669"/>
    <property type="project" value="UniProtKB-SubCell"/>
</dbReference>
<keyword evidence="7" id="KW-0325">Glycoprotein</keyword>
<feature type="compositionally biased region" description="Pro residues" evidence="14">
    <location>
        <begin position="706"/>
        <end position="717"/>
    </location>
</feature>
<dbReference type="GO" id="GO:0005978">
    <property type="term" value="P:glycogen biosynthetic process"/>
    <property type="evidence" value="ECO:0007669"/>
    <property type="project" value="UniProtKB-KW"/>
</dbReference>
<comment type="catalytic activity">
    <reaction evidence="12">
        <text>L-tyrosyl-[glycogenin] + UDP-alpha-D-glucose = alpha-D-glucosyl-L-tyrosyl-[glycogenin] + UDP + H(+)</text>
        <dbReference type="Rhea" id="RHEA:23360"/>
        <dbReference type="Rhea" id="RHEA-COMP:14604"/>
        <dbReference type="Rhea" id="RHEA-COMP:14605"/>
        <dbReference type="ChEBI" id="CHEBI:15378"/>
        <dbReference type="ChEBI" id="CHEBI:46858"/>
        <dbReference type="ChEBI" id="CHEBI:58223"/>
        <dbReference type="ChEBI" id="CHEBI:58885"/>
        <dbReference type="ChEBI" id="CHEBI:140573"/>
        <dbReference type="EC" id="2.4.1.186"/>
    </reaction>
</comment>
<feature type="compositionally biased region" description="Polar residues" evidence="14">
    <location>
        <begin position="463"/>
        <end position="481"/>
    </location>
</feature>
<feature type="compositionally biased region" description="Basic residues" evidence="14">
    <location>
        <begin position="556"/>
        <end position="565"/>
    </location>
</feature>
<feature type="compositionally biased region" description="Polar residues" evidence="14">
    <location>
        <begin position="428"/>
        <end position="445"/>
    </location>
</feature>
<evidence type="ECO:0000256" key="9">
    <source>
        <dbReference type="ARBA" id="ARBA00038162"/>
    </source>
</evidence>
<feature type="region of interest" description="Disordered" evidence="14">
    <location>
        <begin position="357"/>
        <end position="385"/>
    </location>
</feature>
<gene>
    <name evidence="15" type="ORF">TRAPUB_13421</name>
</gene>
<dbReference type="InterPro" id="IPR002495">
    <property type="entry name" value="Glyco_trans_8"/>
</dbReference>
<accession>A0A1M2VR50</accession>
<evidence type="ECO:0000256" key="10">
    <source>
        <dbReference type="ARBA" id="ARBA00038934"/>
    </source>
</evidence>
<keyword evidence="6" id="KW-0320">Glycogen biosynthesis</keyword>
<evidence type="ECO:0000256" key="6">
    <source>
        <dbReference type="ARBA" id="ARBA00023056"/>
    </source>
</evidence>
<dbReference type="CDD" id="cd02537">
    <property type="entry name" value="GT8_Glycogenin"/>
    <property type="match status" value="1"/>
</dbReference>
<feature type="compositionally biased region" description="Basic and acidic residues" evidence="14">
    <location>
        <begin position="677"/>
        <end position="690"/>
    </location>
</feature>
<dbReference type="SUPFAM" id="SSF53448">
    <property type="entry name" value="Nucleotide-diphospho-sugar transferases"/>
    <property type="match status" value="1"/>
</dbReference>
<comment type="function">
    <text evidence="13">Self-glucosylating initiator of glycogen synthesis. It catalyzes the formation of a short alpha (1,4)-glucosyl chain covalently attached via a glucose 1-O-tyrosyl linkage to internal tyrosine residues and these chains act as primers for the elongation reaction catalyzed by glycogen synthase.</text>
</comment>
<feature type="compositionally biased region" description="Basic residues" evidence="14">
    <location>
        <begin position="616"/>
        <end position="641"/>
    </location>
</feature>
<dbReference type="STRING" id="154538.A0A1M2VR50"/>
<keyword evidence="5" id="KW-0479">Metal-binding</keyword>
<feature type="compositionally biased region" description="Acidic residues" evidence="14">
    <location>
        <begin position="923"/>
        <end position="937"/>
    </location>
</feature>
<comment type="subcellular location">
    <subcellularLocation>
        <location evidence="2">Cytoplasm</location>
    </subcellularLocation>
</comment>
<evidence type="ECO:0000256" key="5">
    <source>
        <dbReference type="ARBA" id="ARBA00022723"/>
    </source>
</evidence>
<proteinExistence type="inferred from homology"/>
<comment type="cofactor">
    <cofactor evidence="1">
        <name>Mn(2+)</name>
        <dbReference type="ChEBI" id="CHEBI:29035"/>
    </cofactor>
</comment>
<evidence type="ECO:0000256" key="8">
    <source>
        <dbReference type="ARBA" id="ARBA00023211"/>
    </source>
</evidence>
<comment type="caution">
    <text evidence="15">The sequence shown here is derived from an EMBL/GenBank/DDBJ whole genome shotgun (WGS) entry which is preliminary data.</text>
</comment>
<feature type="compositionally biased region" description="Low complexity" evidence="14">
    <location>
        <begin position="446"/>
        <end position="455"/>
    </location>
</feature>
<dbReference type="Pfam" id="PF01501">
    <property type="entry name" value="Glyco_transf_8"/>
    <property type="match status" value="1"/>
</dbReference>
<keyword evidence="3" id="KW-0963">Cytoplasm</keyword>
<dbReference type="PANTHER" id="PTHR11183">
    <property type="entry name" value="GLYCOGENIN SUBFAMILY MEMBER"/>
    <property type="match status" value="1"/>
</dbReference>
<dbReference type="AlphaFoldDB" id="A0A1M2VR50"/>
<keyword evidence="4" id="KW-0808">Transferase</keyword>
<evidence type="ECO:0000256" key="3">
    <source>
        <dbReference type="ARBA" id="ARBA00022490"/>
    </source>
</evidence>
<feature type="region of interest" description="Disordered" evidence="14">
    <location>
        <begin position="1003"/>
        <end position="1216"/>
    </location>
</feature>
<protein>
    <recommendedName>
        <fullName evidence="10">glycogenin glucosyltransferase</fullName>
        <ecNumber evidence="10">2.4.1.186</ecNumber>
    </recommendedName>
</protein>
<feature type="compositionally biased region" description="Basic and acidic residues" evidence="14">
    <location>
        <begin position="938"/>
        <end position="954"/>
    </location>
</feature>
<feature type="region of interest" description="Disordered" evidence="14">
    <location>
        <begin position="811"/>
        <end position="859"/>
    </location>
</feature>
<evidence type="ECO:0000256" key="1">
    <source>
        <dbReference type="ARBA" id="ARBA00001936"/>
    </source>
</evidence>
<dbReference type="InterPro" id="IPR029044">
    <property type="entry name" value="Nucleotide-diphossugar_trans"/>
</dbReference>
<feature type="compositionally biased region" description="Basic and acidic residues" evidence="14">
    <location>
        <begin position="896"/>
        <end position="918"/>
    </location>
</feature>
<feature type="compositionally biased region" description="Pro residues" evidence="14">
    <location>
        <begin position="1148"/>
        <end position="1159"/>
    </location>
</feature>
<evidence type="ECO:0000313" key="16">
    <source>
        <dbReference type="Proteomes" id="UP000184267"/>
    </source>
</evidence>
<evidence type="ECO:0000313" key="15">
    <source>
        <dbReference type="EMBL" id="OJT10065.1"/>
    </source>
</evidence>
<feature type="compositionally biased region" description="Polar residues" evidence="14">
    <location>
        <begin position="1016"/>
        <end position="1027"/>
    </location>
</feature>
<name>A0A1M2VR50_TRAPU</name>
<evidence type="ECO:0000256" key="14">
    <source>
        <dbReference type="SAM" id="MobiDB-lite"/>
    </source>
</evidence>
<evidence type="ECO:0000256" key="7">
    <source>
        <dbReference type="ARBA" id="ARBA00023180"/>
    </source>
</evidence>
<feature type="compositionally biased region" description="Basic and acidic residues" evidence="14">
    <location>
        <begin position="575"/>
        <end position="588"/>
    </location>
</feature>
<sequence>MDGHYAFATLVTSDHYLPGALAVAAAIKDLHASPAASSEVVFQTVCLVTPETVDVSSIKLLRRAFDLVIGVEVIEEEGGTGLQLLGRPDLSQVLTKLHVFRLTQFAKIVFLDADVLPIRALSHLFTIPHEFAAVPDVGWPDIFNSGVMVLTPGEDKFEELRELLKTKGTWDGGDQGLLNEWRGGNWHRLSFTYNTTPTAAYTYAPAYERFGAEISAIHFIGPNKPWVSITYRPPGTKYGQSSSNTVLDPKAPAYNYDSLVDRWFDVYDRHYRSEESAQHANFEFSRYDSAWDSGSGFGAEMVHPPPGPPPGGALGLDDLRKIAVEGINSYNASAQQPQPPTRIGEYRSMPLEGRVDLMRPRKEPPPTQEEGGHNQGGDQGGDQNLTPKQAFRILEGGQLPGMETLPTPLPSEVPGAPYHGPLSLPPSGASTPYQHPQPGQGQSHLPQYYPQPQQYDDSEWQDSDFQQRYLQQYGATPQDPSYFQLVAGIPGQPGAMPGHWSPQGDRRFWSQTAQQHRQENEQSDADDQDDSVPWQPSWKAQDPARPRVTSLQTERGHHHHHHHHRSQGEPQQHSPSERLPHAHHRDAPRQSGQQSPSVFPYHINTRLGHQSPRGVHSPRGHRSPKGHHSPRGHHTPPHTRHSPPLPVHQPGAQQAHHSHPPLHQPAPQQQHHQQHPHQHEPSYQHHDQSHPPRPVSPPKVAWNPAIEPPPKTPPPTSAFPMDTYFPNVWDQAPSQEHDATHQSFPHLVTHQSETFFNPPPPAEIPEQLLREGQYSNVIGRPAESSPGSPSAHPAPDPTKLHAIFPWEEKPRPMPRRVFPISDSPPPIANFVEEPRPARQPPRPRVASQSHVPPPSAGLPLNLNLAYQNAWDTVPSIQHYATKLVRPHHSILQPPPPDHDVGWRKWDEERERVYQEKQDASSMDGDDEDEGDDDDDDTHEQASRWDSEGSKDRTQARRPRAGSNASTSSVKGKRYHGRGIQTDRIETRSMGVQVNVWAESVAAATQKLEDPKPSRGVGTSTRQRTQPPSGIGLLPPVTMRDFKRDPDQMAVASTPAVTQPPMGGLMPFPSSASPTGLRSPQFLGSPRTYSPPRAASPLRIPSPIASPKVHTPPKVSSPKGPHSPRSTMAPRRLSAAQMPTSRLAGSPKPASPKPASPKPGSPVVGPSAATSPRQSPKLTRLTAPFNSPPLHRSSSNDTVMASSPSTQGPVETPEGTPVLATIPLRKGGRVWDPARGVDVFKRSSEEVLARFLRTGSFDEDEGQRRHV</sequence>
<evidence type="ECO:0000256" key="2">
    <source>
        <dbReference type="ARBA" id="ARBA00004496"/>
    </source>
</evidence>
<comment type="similarity">
    <text evidence="9">Belongs to the glycosyltransferase 8 family. Glycogenin subfamily.</text>
</comment>
<dbReference type="GO" id="GO:0008466">
    <property type="term" value="F:glycogenin glucosyltransferase activity"/>
    <property type="evidence" value="ECO:0007669"/>
    <property type="project" value="UniProtKB-EC"/>
</dbReference>